<evidence type="ECO:0000313" key="1">
    <source>
        <dbReference type="EMBL" id="CAB5194832.1"/>
    </source>
</evidence>
<protein>
    <submittedName>
        <fullName evidence="1">Uncharacterized protein</fullName>
    </submittedName>
</protein>
<sequence length="151" mass="16856">MTREEEREEIARLAREAGFNVSENASFADAIYISMLYRFAHLIAAAEREACEKVASDYVDYQRSLGDEYAELRAMGALEAMEGAGMNLGKSPSTLWQMMKLDDEWKARLEAAVAAEREACAVWAELVAREMDDTNGTSTYIAKGIRARGEK</sequence>
<dbReference type="EMBL" id="LR798214">
    <property type="protein sequence ID" value="CAB5194832.1"/>
    <property type="molecule type" value="Genomic_DNA"/>
</dbReference>
<organism evidence="1">
    <name type="scientific">uncultured Caudovirales phage</name>
    <dbReference type="NCBI Taxonomy" id="2100421"/>
    <lineage>
        <taxon>Viruses</taxon>
        <taxon>Duplodnaviria</taxon>
        <taxon>Heunggongvirae</taxon>
        <taxon>Uroviricota</taxon>
        <taxon>Caudoviricetes</taxon>
        <taxon>Peduoviridae</taxon>
        <taxon>Maltschvirus</taxon>
        <taxon>Maltschvirus maltsch</taxon>
    </lineage>
</organism>
<gene>
    <name evidence="1" type="ORF">UFOVP171_30</name>
</gene>
<accession>A0A6J7WEX3</accession>
<name>A0A6J7WEX3_9CAUD</name>
<reference evidence="1" key="1">
    <citation type="submission" date="2020-05" db="EMBL/GenBank/DDBJ databases">
        <authorList>
            <person name="Chiriac C."/>
            <person name="Salcher M."/>
            <person name="Ghai R."/>
            <person name="Kavagutti S V."/>
        </authorList>
    </citation>
    <scope>NUCLEOTIDE SEQUENCE</scope>
</reference>
<proteinExistence type="predicted"/>